<evidence type="ECO:0000313" key="2">
    <source>
        <dbReference type="Proteomes" id="UP000717696"/>
    </source>
</evidence>
<accession>A0A9P9F618</accession>
<name>A0A9P9F618_9HYPO</name>
<protein>
    <submittedName>
        <fullName evidence="1">Uncharacterized protein</fullName>
    </submittedName>
</protein>
<reference evidence="1" key="1">
    <citation type="journal article" date="2021" name="Nat. Commun.">
        <title>Genetic determinants of endophytism in the Arabidopsis root mycobiome.</title>
        <authorList>
            <person name="Mesny F."/>
            <person name="Miyauchi S."/>
            <person name="Thiergart T."/>
            <person name="Pickel B."/>
            <person name="Atanasova L."/>
            <person name="Karlsson M."/>
            <person name="Huettel B."/>
            <person name="Barry K.W."/>
            <person name="Haridas S."/>
            <person name="Chen C."/>
            <person name="Bauer D."/>
            <person name="Andreopoulos W."/>
            <person name="Pangilinan J."/>
            <person name="LaButti K."/>
            <person name="Riley R."/>
            <person name="Lipzen A."/>
            <person name="Clum A."/>
            <person name="Drula E."/>
            <person name="Henrissat B."/>
            <person name="Kohler A."/>
            <person name="Grigoriev I.V."/>
            <person name="Martin F.M."/>
            <person name="Hacquard S."/>
        </authorList>
    </citation>
    <scope>NUCLEOTIDE SEQUENCE</scope>
    <source>
        <strain evidence="1">MPI-CAGE-AT-0021</strain>
    </source>
</reference>
<evidence type="ECO:0000313" key="1">
    <source>
        <dbReference type="EMBL" id="KAH7154904.1"/>
    </source>
</evidence>
<gene>
    <name evidence="1" type="ORF">B0J13DRAFT_521077</name>
</gene>
<dbReference type="EMBL" id="JAGMUU010000004">
    <property type="protein sequence ID" value="KAH7154904.1"/>
    <property type="molecule type" value="Genomic_DNA"/>
</dbReference>
<organism evidence="1 2">
    <name type="scientific">Dactylonectria estremocensis</name>
    <dbReference type="NCBI Taxonomy" id="1079267"/>
    <lineage>
        <taxon>Eukaryota</taxon>
        <taxon>Fungi</taxon>
        <taxon>Dikarya</taxon>
        <taxon>Ascomycota</taxon>
        <taxon>Pezizomycotina</taxon>
        <taxon>Sordariomycetes</taxon>
        <taxon>Hypocreomycetidae</taxon>
        <taxon>Hypocreales</taxon>
        <taxon>Nectriaceae</taxon>
        <taxon>Dactylonectria</taxon>
    </lineage>
</organism>
<dbReference type="OrthoDB" id="10664947at2759"/>
<sequence>MVSFLEPTGHFQVSTEKTVEDPRVLLVAVDRSRGNQRVIDPWHSAWVRNGGEKICYQNRKLSRRSWRAVYTLDCTQVPPALAAGNPQAGIRPLTPLKWLLGPGVRPPPRAFPDSQFVNMDAWNLREGVLWCTLAGGNCQLRSAQEGTIGWWEEVGRVGEEGATKVSKPARTTCIGDNNCRLFPLSPAQRTSARRQRIRPDCATCHAELQLTQPDTLPRTCVASSLQSAAPSTFLRALAALQFSSRGPLHPAIPPSIPLRVLAHRPLGRLRRYEAAPPPTSLPKQLQKPKGSGRWEWGYHLDSNGPIRIRPLNDLFHDQTTFRRLRHHPRRVQNRARLATNPLLFGPQSLG</sequence>
<keyword evidence="2" id="KW-1185">Reference proteome</keyword>
<proteinExistence type="predicted"/>
<dbReference type="Proteomes" id="UP000717696">
    <property type="component" value="Unassembled WGS sequence"/>
</dbReference>
<dbReference type="AlphaFoldDB" id="A0A9P9F618"/>
<comment type="caution">
    <text evidence="1">The sequence shown here is derived from an EMBL/GenBank/DDBJ whole genome shotgun (WGS) entry which is preliminary data.</text>
</comment>